<protein>
    <submittedName>
        <fullName evidence="1">Uncharacterized protein</fullName>
    </submittedName>
</protein>
<comment type="caution">
    <text evidence="1">The sequence shown here is derived from an EMBL/GenBank/DDBJ whole genome shotgun (WGS) entry which is preliminary data.</text>
</comment>
<gene>
    <name evidence="1" type="ORF">F5X68DRAFT_277689</name>
</gene>
<evidence type="ECO:0000313" key="2">
    <source>
        <dbReference type="Proteomes" id="UP000770015"/>
    </source>
</evidence>
<name>A0A9P9A7S8_9PEZI</name>
<dbReference type="AlphaFoldDB" id="A0A9P9A7S8"/>
<dbReference type="EMBL" id="JAGSXJ010000020">
    <property type="protein sequence ID" value="KAH6679934.1"/>
    <property type="molecule type" value="Genomic_DNA"/>
</dbReference>
<accession>A0A9P9A7S8</accession>
<keyword evidence="2" id="KW-1185">Reference proteome</keyword>
<dbReference type="Proteomes" id="UP000770015">
    <property type="component" value="Unassembled WGS sequence"/>
</dbReference>
<sequence>MASSSAQRGEYTKANKLSDLLIMQAFLFTKTRYIKYAKAMDKVASMAAMSGSITCPGNLSVYMFFKFDGPLPRELIAEVQNGFLERVDLEPPRIDEIALAHKVLCTETDPNGDKMGKRLPPKDLTAATQLRMKFIIHYSPSS</sequence>
<reference evidence="1" key="1">
    <citation type="journal article" date="2021" name="Nat. Commun.">
        <title>Genetic determinants of endophytism in the Arabidopsis root mycobiome.</title>
        <authorList>
            <person name="Mesny F."/>
            <person name="Miyauchi S."/>
            <person name="Thiergart T."/>
            <person name="Pickel B."/>
            <person name="Atanasova L."/>
            <person name="Karlsson M."/>
            <person name="Huettel B."/>
            <person name="Barry K.W."/>
            <person name="Haridas S."/>
            <person name="Chen C."/>
            <person name="Bauer D."/>
            <person name="Andreopoulos W."/>
            <person name="Pangilinan J."/>
            <person name="LaButti K."/>
            <person name="Riley R."/>
            <person name="Lipzen A."/>
            <person name="Clum A."/>
            <person name="Drula E."/>
            <person name="Henrissat B."/>
            <person name="Kohler A."/>
            <person name="Grigoriev I.V."/>
            <person name="Martin F.M."/>
            <person name="Hacquard S."/>
        </authorList>
    </citation>
    <scope>NUCLEOTIDE SEQUENCE</scope>
    <source>
        <strain evidence="1">MPI-SDFR-AT-0117</strain>
    </source>
</reference>
<proteinExistence type="predicted"/>
<evidence type="ECO:0000313" key="1">
    <source>
        <dbReference type="EMBL" id="KAH6679934.1"/>
    </source>
</evidence>
<organism evidence="1 2">
    <name type="scientific">Plectosphaerella plurivora</name>
    <dbReference type="NCBI Taxonomy" id="936078"/>
    <lineage>
        <taxon>Eukaryota</taxon>
        <taxon>Fungi</taxon>
        <taxon>Dikarya</taxon>
        <taxon>Ascomycota</taxon>
        <taxon>Pezizomycotina</taxon>
        <taxon>Sordariomycetes</taxon>
        <taxon>Hypocreomycetidae</taxon>
        <taxon>Glomerellales</taxon>
        <taxon>Plectosphaerellaceae</taxon>
        <taxon>Plectosphaerella</taxon>
    </lineage>
</organism>